<dbReference type="GO" id="GO:0003676">
    <property type="term" value="F:nucleic acid binding"/>
    <property type="evidence" value="ECO:0007669"/>
    <property type="project" value="InterPro"/>
</dbReference>
<dbReference type="Gene3D" id="3.30.420.10">
    <property type="entry name" value="Ribonuclease H-like superfamily/Ribonuclease H"/>
    <property type="match status" value="1"/>
</dbReference>
<reference evidence="2 3" key="1">
    <citation type="submission" date="2024-04" db="EMBL/GenBank/DDBJ databases">
        <authorList>
            <person name="Fracassetti M."/>
        </authorList>
    </citation>
    <scope>NUCLEOTIDE SEQUENCE [LARGE SCALE GENOMIC DNA]</scope>
</reference>
<protein>
    <recommendedName>
        <fullName evidence="1">RNase H type-1 domain-containing protein</fullName>
    </recommendedName>
</protein>
<dbReference type="EMBL" id="OZ034820">
    <property type="protein sequence ID" value="CAL1402632.1"/>
    <property type="molecule type" value="Genomic_DNA"/>
</dbReference>
<gene>
    <name evidence="2" type="ORF">LTRI10_LOCUS42619</name>
</gene>
<dbReference type="PANTHER" id="PTHR47723:SF13">
    <property type="entry name" value="PUTATIVE-RELATED"/>
    <property type="match status" value="1"/>
</dbReference>
<dbReference type="PANTHER" id="PTHR47723">
    <property type="entry name" value="OS05G0353850 PROTEIN"/>
    <property type="match status" value="1"/>
</dbReference>
<accession>A0AAV2FX72</accession>
<dbReference type="InterPro" id="IPR036397">
    <property type="entry name" value="RNaseH_sf"/>
</dbReference>
<dbReference type="SUPFAM" id="SSF53098">
    <property type="entry name" value="Ribonuclease H-like"/>
    <property type="match status" value="1"/>
</dbReference>
<evidence type="ECO:0000313" key="3">
    <source>
        <dbReference type="Proteomes" id="UP001497516"/>
    </source>
</evidence>
<dbReference type="InterPro" id="IPR044730">
    <property type="entry name" value="RNase_H-like_dom_plant"/>
</dbReference>
<organism evidence="2 3">
    <name type="scientific">Linum trigynum</name>
    <dbReference type="NCBI Taxonomy" id="586398"/>
    <lineage>
        <taxon>Eukaryota</taxon>
        <taxon>Viridiplantae</taxon>
        <taxon>Streptophyta</taxon>
        <taxon>Embryophyta</taxon>
        <taxon>Tracheophyta</taxon>
        <taxon>Spermatophyta</taxon>
        <taxon>Magnoliopsida</taxon>
        <taxon>eudicotyledons</taxon>
        <taxon>Gunneridae</taxon>
        <taxon>Pentapetalae</taxon>
        <taxon>rosids</taxon>
        <taxon>fabids</taxon>
        <taxon>Malpighiales</taxon>
        <taxon>Linaceae</taxon>
        <taxon>Linum</taxon>
    </lineage>
</organism>
<evidence type="ECO:0000313" key="2">
    <source>
        <dbReference type="EMBL" id="CAL1402632.1"/>
    </source>
</evidence>
<evidence type="ECO:0000259" key="1">
    <source>
        <dbReference type="Pfam" id="PF13456"/>
    </source>
</evidence>
<dbReference type="InterPro" id="IPR053151">
    <property type="entry name" value="RNase_H-like"/>
</dbReference>
<dbReference type="InterPro" id="IPR002156">
    <property type="entry name" value="RNaseH_domain"/>
</dbReference>
<dbReference type="CDD" id="cd06222">
    <property type="entry name" value="RNase_H_like"/>
    <property type="match status" value="1"/>
</dbReference>
<dbReference type="AlphaFoldDB" id="A0AAV2FX72"/>
<dbReference type="Pfam" id="PF13456">
    <property type="entry name" value="RVT_3"/>
    <property type="match status" value="1"/>
</dbReference>
<dbReference type="GO" id="GO:0004523">
    <property type="term" value="F:RNA-DNA hybrid ribonuclease activity"/>
    <property type="evidence" value="ECO:0007669"/>
    <property type="project" value="InterPro"/>
</dbReference>
<dbReference type="Proteomes" id="UP001497516">
    <property type="component" value="Chromosome 7"/>
</dbReference>
<keyword evidence="3" id="KW-1185">Reference proteome</keyword>
<dbReference type="InterPro" id="IPR012337">
    <property type="entry name" value="RNaseH-like_sf"/>
</dbReference>
<name>A0AAV2FX72_9ROSI</name>
<proteinExistence type="predicted"/>
<sequence length="126" mass="14259">MDLGGGSITRADLLGMLQGLHCAWEMGIRKAILQTDSKTTIQLLESAATTHPHFTVVSELRQLLQKDWHVRIEHVREGNAVADYLASIGHSRSLGVHIFLQPSSMLNYWLLFDQLWFAYVDKIKNS</sequence>
<feature type="domain" description="RNase H type-1" evidence="1">
    <location>
        <begin position="6"/>
        <end position="87"/>
    </location>
</feature>